<gene>
    <name evidence="2" type="ORF">RIMI_LOCUS2398833</name>
</gene>
<evidence type="ECO:0000313" key="3">
    <source>
        <dbReference type="Proteomes" id="UP001176940"/>
    </source>
</evidence>
<reference evidence="2" key="1">
    <citation type="submission" date="2023-07" db="EMBL/GenBank/DDBJ databases">
        <authorList>
            <person name="Stuckert A."/>
        </authorList>
    </citation>
    <scope>NUCLEOTIDE SEQUENCE</scope>
</reference>
<feature type="region of interest" description="Disordered" evidence="1">
    <location>
        <begin position="1"/>
        <end position="34"/>
    </location>
</feature>
<proteinExistence type="predicted"/>
<dbReference type="EMBL" id="CAUEEQ010003336">
    <property type="protein sequence ID" value="CAJ0924985.1"/>
    <property type="molecule type" value="Genomic_DNA"/>
</dbReference>
<feature type="compositionally biased region" description="Polar residues" evidence="1">
    <location>
        <begin position="126"/>
        <end position="145"/>
    </location>
</feature>
<organism evidence="2 3">
    <name type="scientific">Ranitomeya imitator</name>
    <name type="common">mimic poison frog</name>
    <dbReference type="NCBI Taxonomy" id="111125"/>
    <lineage>
        <taxon>Eukaryota</taxon>
        <taxon>Metazoa</taxon>
        <taxon>Chordata</taxon>
        <taxon>Craniata</taxon>
        <taxon>Vertebrata</taxon>
        <taxon>Euteleostomi</taxon>
        <taxon>Amphibia</taxon>
        <taxon>Batrachia</taxon>
        <taxon>Anura</taxon>
        <taxon>Neobatrachia</taxon>
        <taxon>Hyloidea</taxon>
        <taxon>Dendrobatidae</taxon>
        <taxon>Dendrobatinae</taxon>
        <taxon>Ranitomeya</taxon>
    </lineage>
</organism>
<name>A0ABN9KUX8_9NEOB</name>
<feature type="compositionally biased region" description="Basic and acidic residues" evidence="1">
    <location>
        <begin position="10"/>
        <end position="34"/>
    </location>
</feature>
<accession>A0ABN9KUX8</accession>
<dbReference type="Proteomes" id="UP001176940">
    <property type="component" value="Unassembled WGS sequence"/>
</dbReference>
<evidence type="ECO:0000313" key="2">
    <source>
        <dbReference type="EMBL" id="CAJ0924985.1"/>
    </source>
</evidence>
<feature type="region of interest" description="Disordered" evidence="1">
    <location>
        <begin position="119"/>
        <end position="191"/>
    </location>
</feature>
<sequence length="191" mass="21381">MQQPYMVNLDSEKTSQLRNKDKKNTKNGEGKEEACKQAALGKKRLLLSPDFALWTLETVEKSFLKLFFFFESLCYICISKTTMEPKKFSSFQRNPKAGFLDSAAAVVPPVKEYVHLSIEETRPDSRTSPSGEGESNASYPTTQDPCNPAAPDIPEEDLHAPIQETQPDPRCLISEEAWHTDTAPINAQGRV</sequence>
<protein>
    <submittedName>
        <fullName evidence="2">Uncharacterized protein</fullName>
    </submittedName>
</protein>
<comment type="caution">
    <text evidence="2">The sequence shown here is derived from an EMBL/GenBank/DDBJ whole genome shotgun (WGS) entry which is preliminary data.</text>
</comment>
<keyword evidence="3" id="KW-1185">Reference proteome</keyword>
<evidence type="ECO:0000256" key="1">
    <source>
        <dbReference type="SAM" id="MobiDB-lite"/>
    </source>
</evidence>